<evidence type="ECO:0000313" key="6">
    <source>
        <dbReference type="Proteomes" id="UP000315224"/>
    </source>
</evidence>
<evidence type="ECO:0000313" key="5">
    <source>
        <dbReference type="EMBL" id="TQE88711.1"/>
    </source>
</evidence>
<dbReference type="EMBL" id="VIEK01000006">
    <property type="protein sequence ID" value="TQE88711.1"/>
    <property type="molecule type" value="Genomic_DNA"/>
</dbReference>
<dbReference type="Proteomes" id="UP000315224">
    <property type="component" value="Unassembled WGS sequence"/>
</dbReference>
<dbReference type="AlphaFoldDB" id="A0A540UW68"/>
<sequence length="343" mass="40060">MAKKQKKKIFFWLKLDQNFFKNLAIKQALRMPGGKDMIIVYQMLMLESLSTDGVIYYEGTLPTLEKELAVRLDVKEEEIQMTMAYFKNVGLVQVDDNNNAEMLQVPALMEQETDWARYKREQRRVLKLDNVQHVSNNSPIELEKELEQELEQEKELEQEIKSEVDIVKSATELNIYEYYQQRIGSLDGYQYEKLKDYLDIDRLEPELVKRAIDRAADNAKRNFGYVNAILKNWAQNDIKTIVQQDEEQRNFVDRKSNSFQNGNTSQPRKTNIPDWALEEIEQDNSEEAMQRTQALKARMLANEKDEPVPEWAEKVLASQQTAEGQAKLAEIYAELEAMENGET</sequence>
<dbReference type="RefSeq" id="WP_141600201.1">
    <property type="nucleotide sequence ID" value="NZ_VIEK01000006.1"/>
</dbReference>
<dbReference type="PANTHER" id="PTHR37293:SF7">
    <property type="entry name" value="HYPOTHETICAL PHAGE PROTEIN"/>
    <property type="match status" value="1"/>
</dbReference>
<dbReference type="SUPFAM" id="SSF158499">
    <property type="entry name" value="DnaD domain-like"/>
    <property type="match status" value="1"/>
</dbReference>
<protein>
    <submittedName>
        <fullName evidence="5">DnaD domain protein</fullName>
    </submittedName>
</protein>
<accession>A0A540UW68</accession>
<evidence type="ECO:0000256" key="1">
    <source>
        <dbReference type="ARBA" id="ARBA00093462"/>
    </source>
</evidence>
<feature type="domain" description="DnaB/C C-terminal" evidence="3">
    <location>
        <begin position="177"/>
        <end position="243"/>
    </location>
</feature>
<dbReference type="InterPro" id="IPR053162">
    <property type="entry name" value="DnaD"/>
</dbReference>
<name>A0A540UW68_STRSU</name>
<reference evidence="5 6" key="1">
    <citation type="submission" date="2019-06" db="EMBL/GenBank/DDBJ databases">
        <title>Comprehensive assessment of Oxford Nanopore MinION sequencing for bacterial characterization and routine diagnosis.</title>
        <authorList>
            <person name="Tan S."/>
            <person name="Dvorak C.M.T."/>
            <person name="Gebhart C."/>
            <person name="Estrada A."/>
            <person name="Marthaler D.G."/>
            <person name="Murtaugh M.P."/>
        </authorList>
    </citation>
    <scope>NUCLEOTIDE SEQUENCE [LARGE SCALE GENOMIC DNA]</scope>
    <source>
        <strain evidence="5 6">2017UMN1435.21</strain>
    </source>
</reference>
<keyword evidence="2" id="KW-0175">Coiled coil</keyword>
<gene>
    <name evidence="5" type="ORF">FH692_04905</name>
</gene>
<feature type="domain" description="Phage replisome organiser N-terminal" evidence="4">
    <location>
        <begin position="12"/>
        <end position="124"/>
    </location>
</feature>
<evidence type="ECO:0000256" key="2">
    <source>
        <dbReference type="SAM" id="Coils"/>
    </source>
</evidence>
<dbReference type="Pfam" id="PF07261">
    <property type="entry name" value="DnaB_2"/>
    <property type="match status" value="1"/>
</dbReference>
<feature type="coiled-coil region" evidence="2">
    <location>
        <begin position="139"/>
        <end position="166"/>
    </location>
</feature>
<dbReference type="PANTHER" id="PTHR37293">
    <property type="entry name" value="PHAGE REPLICATION PROTEIN-RELATED"/>
    <property type="match status" value="1"/>
</dbReference>
<dbReference type="NCBIfam" id="TIGR01714">
    <property type="entry name" value="phage_rep_org_N"/>
    <property type="match status" value="1"/>
</dbReference>
<evidence type="ECO:0000259" key="4">
    <source>
        <dbReference type="Pfam" id="PF09681"/>
    </source>
</evidence>
<comment type="caution">
    <text evidence="5">The sequence shown here is derived from an EMBL/GenBank/DDBJ whole genome shotgun (WGS) entry which is preliminary data.</text>
</comment>
<dbReference type="Gene3D" id="1.10.10.630">
    <property type="entry name" value="DnaD domain-like"/>
    <property type="match status" value="1"/>
</dbReference>
<dbReference type="InterPro" id="IPR010056">
    <property type="entry name" value="Phage_rep_org__N"/>
</dbReference>
<organism evidence="5 6">
    <name type="scientific">Streptococcus suis</name>
    <dbReference type="NCBI Taxonomy" id="1307"/>
    <lineage>
        <taxon>Bacteria</taxon>
        <taxon>Bacillati</taxon>
        <taxon>Bacillota</taxon>
        <taxon>Bacilli</taxon>
        <taxon>Lactobacillales</taxon>
        <taxon>Streptococcaceae</taxon>
        <taxon>Streptococcus</taxon>
    </lineage>
</organism>
<dbReference type="InterPro" id="IPR006343">
    <property type="entry name" value="DnaB/C_C"/>
</dbReference>
<proteinExistence type="inferred from homology"/>
<dbReference type="NCBIfam" id="TIGR01446">
    <property type="entry name" value="DnaD_dom"/>
    <property type="match status" value="1"/>
</dbReference>
<evidence type="ECO:0000259" key="3">
    <source>
        <dbReference type="Pfam" id="PF07261"/>
    </source>
</evidence>
<dbReference type="InterPro" id="IPR034829">
    <property type="entry name" value="DnaD-like_sf"/>
</dbReference>
<dbReference type="Pfam" id="PF09681">
    <property type="entry name" value="Phage_rep_org_N"/>
    <property type="match status" value="1"/>
</dbReference>
<comment type="similarity">
    <text evidence="1">Belongs to the DnaB/DnaD family.</text>
</comment>